<keyword evidence="3" id="KW-1185">Reference proteome</keyword>
<protein>
    <submittedName>
        <fullName evidence="2">Uncharacterized protein</fullName>
    </submittedName>
</protein>
<name>A0A2P8EBI9_9ACTN</name>
<sequence length="325" mass="35824">MKIRLAALAGTTALVVGVAAVATSTASTDDVRAKGRDEPLVAAFDRVDRGTEWVHADTVDLDFETYHPQAMEVVGDRIYLSSVEIIEPTQRYPEPIDGYDRSPGRGVGHLFVLDREGNLLRDIEISDGHRYHPGGLDVHGDALYLPVAEYRPDSSADIYRVDLDTYEVTRMFGVDDHVGGVVMDQATGRLVGQSWGSRRFYEWNVKGKQKDTWLNENHFLDYQDCEYVAARKTLCSGVTGLPAQPGADAGYELGGFAMIDLRDGHRIRHEVPLQLWSAAGHVITRNPTDIDVETRGDSTELTLYAAPDDSDEGAGTQVLIYTAEP</sequence>
<organism evidence="2 3">
    <name type="scientific">Haloactinopolyspora alba</name>
    <dbReference type="NCBI Taxonomy" id="648780"/>
    <lineage>
        <taxon>Bacteria</taxon>
        <taxon>Bacillati</taxon>
        <taxon>Actinomycetota</taxon>
        <taxon>Actinomycetes</taxon>
        <taxon>Jiangellales</taxon>
        <taxon>Jiangellaceae</taxon>
        <taxon>Haloactinopolyspora</taxon>
    </lineage>
</organism>
<evidence type="ECO:0000256" key="1">
    <source>
        <dbReference type="SAM" id="SignalP"/>
    </source>
</evidence>
<dbReference type="RefSeq" id="WP_106535833.1">
    <property type="nucleotide sequence ID" value="NZ_ML142898.1"/>
</dbReference>
<keyword evidence="1" id="KW-0732">Signal</keyword>
<dbReference type="Proteomes" id="UP000243528">
    <property type="component" value="Unassembled WGS sequence"/>
</dbReference>
<evidence type="ECO:0000313" key="3">
    <source>
        <dbReference type="Proteomes" id="UP000243528"/>
    </source>
</evidence>
<dbReference type="OrthoDB" id="7064788at2"/>
<feature type="chain" id="PRO_5038577115" evidence="1">
    <location>
        <begin position="29"/>
        <end position="325"/>
    </location>
</feature>
<comment type="caution">
    <text evidence="2">The sequence shown here is derived from an EMBL/GenBank/DDBJ whole genome shotgun (WGS) entry which is preliminary data.</text>
</comment>
<reference evidence="2 3" key="1">
    <citation type="submission" date="2018-03" db="EMBL/GenBank/DDBJ databases">
        <title>Genomic Encyclopedia of Archaeal and Bacterial Type Strains, Phase II (KMG-II): from individual species to whole genera.</title>
        <authorList>
            <person name="Goeker M."/>
        </authorList>
    </citation>
    <scope>NUCLEOTIDE SEQUENCE [LARGE SCALE GENOMIC DNA]</scope>
    <source>
        <strain evidence="2 3">DSM 45211</strain>
    </source>
</reference>
<feature type="signal peptide" evidence="1">
    <location>
        <begin position="1"/>
        <end position="28"/>
    </location>
</feature>
<accession>A0A2P8EBI9</accession>
<dbReference type="Pfam" id="PF20055">
    <property type="entry name" value="DUF6454"/>
    <property type="match status" value="1"/>
</dbReference>
<dbReference type="SUPFAM" id="SSF50969">
    <property type="entry name" value="YVTN repeat-like/Quinoprotein amine dehydrogenase"/>
    <property type="match status" value="1"/>
</dbReference>
<dbReference type="EMBL" id="PYGE01000002">
    <property type="protein sequence ID" value="PSL06828.1"/>
    <property type="molecule type" value="Genomic_DNA"/>
</dbReference>
<gene>
    <name evidence="2" type="ORF">CLV30_102217</name>
</gene>
<dbReference type="InterPro" id="IPR046312">
    <property type="entry name" value="DUF6454"/>
</dbReference>
<dbReference type="AlphaFoldDB" id="A0A2P8EBI9"/>
<proteinExistence type="predicted"/>
<dbReference type="InterPro" id="IPR011044">
    <property type="entry name" value="Quino_amine_DH_bsu"/>
</dbReference>
<evidence type="ECO:0000313" key="2">
    <source>
        <dbReference type="EMBL" id="PSL06828.1"/>
    </source>
</evidence>